<dbReference type="GO" id="GO:0004672">
    <property type="term" value="F:protein kinase activity"/>
    <property type="evidence" value="ECO:0007669"/>
    <property type="project" value="InterPro"/>
</dbReference>
<comment type="similarity">
    <text evidence="1">Belongs to the glycosyltransferase 90 family.</text>
</comment>
<keyword evidence="3" id="KW-0472">Membrane</keyword>
<dbReference type="Pfam" id="PF05686">
    <property type="entry name" value="Glyco_transf_90"/>
    <property type="match status" value="1"/>
</dbReference>
<reference evidence="5" key="1">
    <citation type="submission" date="2020-06" db="EMBL/GenBank/DDBJ databases">
        <authorList>
            <consortium name="Plant Systems Biology data submission"/>
        </authorList>
    </citation>
    <scope>NUCLEOTIDE SEQUENCE</scope>
    <source>
        <strain evidence="5">D6</strain>
    </source>
</reference>
<dbReference type="Gene3D" id="1.10.510.10">
    <property type="entry name" value="Transferase(Phosphotransferase) domain 1"/>
    <property type="match status" value="1"/>
</dbReference>
<organism evidence="5 6">
    <name type="scientific">Seminavis robusta</name>
    <dbReference type="NCBI Taxonomy" id="568900"/>
    <lineage>
        <taxon>Eukaryota</taxon>
        <taxon>Sar</taxon>
        <taxon>Stramenopiles</taxon>
        <taxon>Ochrophyta</taxon>
        <taxon>Bacillariophyta</taxon>
        <taxon>Bacillariophyceae</taxon>
        <taxon>Bacillariophycidae</taxon>
        <taxon>Naviculales</taxon>
        <taxon>Naviculaceae</taxon>
        <taxon>Seminavis</taxon>
    </lineage>
</organism>
<dbReference type="EMBL" id="CAICTM010000605">
    <property type="protein sequence ID" value="CAB9513684.1"/>
    <property type="molecule type" value="Genomic_DNA"/>
</dbReference>
<dbReference type="PROSITE" id="PS50011">
    <property type="entry name" value="PROTEIN_KINASE_DOM"/>
    <property type="match status" value="1"/>
</dbReference>
<comment type="caution">
    <text evidence="5">The sequence shown here is derived from an EMBL/GenBank/DDBJ whole genome shotgun (WGS) entry which is preliminary data.</text>
</comment>
<name>A0A9N8E4C6_9STRA</name>
<evidence type="ECO:0000259" key="4">
    <source>
        <dbReference type="PROSITE" id="PS50011"/>
    </source>
</evidence>
<keyword evidence="6" id="KW-1185">Reference proteome</keyword>
<dbReference type="GO" id="GO:0005524">
    <property type="term" value="F:ATP binding"/>
    <property type="evidence" value="ECO:0007669"/>
    <property type="project" value="InterPro"/>
</dbReference>
<dbReference type="InterPro" id="IPR000719">
    <property type="entry name" value="Prot_kinase_dom"/>
</dbReference>
<feature type="domain" description="Protein kinase" evidence="4">
    <location>
        <begin position="204"/>
        <end position="512"/>
    </location>
</feature>
<dbReference type="PANTHER" id="PTHR12203:SF35">
    <property type="entry name" value="PROTEIN O-GLUCOSYLTRANSFERASE 1"/>
    <property type="match status" value="1"/>
</dbReference>
<gene>
    <name evidence="5" type="ORF">SEMRO_606_G174470.1</name>
</gene>
<dbReference type="Proteomes" id="UP001153069">
    <property type="component" value="Unassembled WGS sequence"/>
</dbReference>
<evidence type="ECO:0000313" key="6">
    <source>
        <dbReference type="Proteomes" id="UP001153069"/>
    </source>
</evidence>
<dbReference type="PANTHER" id="PTHR12203">
    <property type="entry name" value="KDEL LYS-ASP-GLU-LEU CONTAINING - RELATED"/>
    <property type="match status" value="1"/>
</dbReference>
<evidence type="ECO:0000256" key="2">
    <source>
        <dbReference type="ARBA" id="ARBA00022679"/>
    </source>
</evidence>
<dbReference type="AlphaFoldDB" id="A0A9N8E4C6"/>
<dbReference type="InterPro" id="IPR051091">
    <property type="entry name" value="O-Glucosyltr/Glycosyltrsf_90"/>
</dbReference>
<accession>A0A9N8E4C6</accession>
<evidence type="ECO:0000256" key="1">
    <source>
        <dbReference type="ARBA" id="ARBA00010118"/>
    </source>
</evidence>
<keyword evidence="3" id="KW-1133">Transmembrane helix</keyword>
<dbReference type="Pfam" id="PF00069">
    <property type="entry name" value="Pkinase"/>
    <property type="match status" value="1"/>
</dbReference>
<dbReference type="InterPro" id="IPR006598">
    <property type="entry name" value="CAP10"/>
</dbReference>
<sequence length="981" mass="112395">MKASFQSPLRRLGCAKYVMLSLIPLVNQLFPLLWTKNYLGMILFRDRHDFPLVTVSSQTGYNTLEETYDNRQHQELLHLLKRNPKPRILFVRDNAAKSTDATTMPTRLGSMYRLVSNLSDSKVGGKAIRWELPGLREQPKYPLVKGLCEGKGPDCVIPELWLSNRNITACNPIHEIDLSKGPRIVAKGGKRLVWKVSQPVVKKYETGGKFSTTHNATVQRKKRFPNVVLFRLKPPREDDLAALKMFRLSRDMPNDFGPQSIDNQHRDAMIHQLLTSSPNIVNIYGYCGASAVYDFADGGNLQDNILGSTYKKQKKGMQAKPGSGPLHEDELLDVAHQIASSLADLHLLNTHTGEPMISHADIYGPQWVKVRGKYQLTDFNLAKLLVRSKFKNVMYPFTRDVVDNWFAPEVHRQRKVARPSVTYKMDIFQLGNILFMLLVGKPPFGKKKRWDVHKLVTEQQQLVDEIPDMIRYSSDDFAQMALVEIIDWCRQEDPDKRPTARQVVKFLRHKIAVRDKYDSVQTINQRAKRFPSVKERIKVYMSSWYACPCADKKKQKTKKSNGMSSPASSFIQYQYVPSNKKGGGGQDAVLIQAPQTSRDTFSYSWNRIVRLEPGIRTDDAMIIVPAALEGSTNTSSHAGFRNDIVQTLLPFMEMLHDKPIISQWGDKKSLVISSSEATLADTDTTATRENRRPLISLPHLKKCRRALTKDERRQITNSGSCYSSADRPHSDFPIVWKLDSNRLLGWVPFVHRNDKLWTEKQSKAVWRGRLTGQALSENRAVLRSEVSEKEYCRALKRCNFVLQHHNSTMVDARLITLQSKKLSEKVDGVPLLGDKKSMRELLDYKVLIVMEGNDVASGLGWSLRSNSVVMMPRPTFTSWLMEELLEPWVHYIPLNDKLDDVEEKMEWIRENDAEAEQIAIRGSLWMADLLEHPNVKSDDERIFRGILERYERFFVPSWTLQKQYDASSSTIGSWDFSWNDP</sequence>
<dbReference type="SMART" id="SM00672">
    <property type="entry name" value="CAP10"/>
    <property type="match status" value="1"/>
</dbReference>
<keyword evidence="3" id="KW-0812">Transmembrane</keyword>
<dbReference type="OrthoDB" id="206240at2759"/>
<proteinExistence type="inferred from homology"/>
<evidence type="ECO:0000256" key="3">
    <source>
        <dbReference type="SAM" id="Phobius"/>
    </source>
</evidence>
<keyword evidence="2" id="KW-0808">Transferase</keyword>
<feature type="transmembrane region" description="Helical" evidence="3">
    <location>
        <begin position="12"/>
        <end position="34"/>
    </location>
</feature>
<dbReference type="InterPro" id="IPR011009">
    <property type="entry name" value="Kinase-like_dom_sf"/>
</dbReference>
<protein>
    <submittedName>
        <fullName evidence="5">KDEL motif-containing protein 1</fullName>
    </submittedName>
</protein>
<dbReference type="SUPFAM" id="SSF56112">
    <property type="entry name" value="Protein kinase-like (PK-like)"/>
    <property type="match status" value="1"/>
</dbReference>
<evidence type="ECO:0000313" key="5">
    <source>
        <dbReference type="EMBL" id="CAB9513684.1"/>
    </source>
</evidence>